<keyword evidence="5 9" id="KW-0472">Membrane</keyword>
<feature type="transmembrane region" description="Helical" evidence="9">
    <location>
        <begin position="466"/>
        <end position="489"/>
    </location>
</feature>
<dbReference type="PANTHER" id="PTHR11616:SF309">
    <property type="entry name" value="TRANSPORTER"/>
    <property type="match status" value="1"/>
</dbReference>
<dbReference type="GO" id="GO:0006865">
    <property type="term" value="P:amino acid transport"/>
    <property type="evidence" value="ECO:0007669"/>
    <property type="project" value="TreeGrafter"/>
</dbReference>
<evidence type="ECO:0000256" key="3">
    <source>
        <dbReference type="ARBA" id="ARBA00022692"/>
    </source>
</evidence>
<keyword evidence="8" id="KW-0769">Symport</keyword>
<feature type="binding site" evidence="6">
    <location>
        <position position="67"/>
    </location>
    <ligand>
        <name>Na(+)</name>
        <dbReference type="ChEBI" id="CHEBI:29101"/>
        <label>1</label>
    </ligand>
</feature>
<feature type="binding site" evidence="6">
    <location>
        <position position="369"/>
    </location>
    <ligand>
        <name>Na(+)</name>
        <dbReference type="ChEBI" id="CHEBI:29101"/>
        <label>1</label>
    </ligand>
</feature>
<evidence type="ECO:0000256" key="2">
    <source>
        <dbReference type="ARBA" id="ARBA00022448"/>
    </source>
</evidence>
<evidence type="ECO:0000313" key="10">
    <source>
        <dbReference type="EMBL" id="CAH1778228.1"/>
    </source>
</evidence>
<dbReference type="PROSITE" id="PS00754">
    <property type="entry name" value="NA_NEUROTRAN_SYMP_2"/>
    <property type="match status" value="1"/>
</dbReference>
<keyword evidence="6" id="KW-0479">Metal-binding</keyword>
<keyword evidence="7" id="KW-1015">Disulfide bond</keyword>
<dbReference type="PRINTS" id="PR00176">
    <property type="entry name" value="NANEUSMPORT"/>
</dbReference>
<keyword evidence="2 8" id="KW-0813">Transport</keyword>
<evidence type="ECO:0000313" key="11">
    <source>
        <dbReference type="Proteomes" id="UP000749559"/>
    </source>
</evidence>
<proteinExistence type="inferred from homology"/>
<evidence type="ECO:0000256" key="6">
    <source>
        <dbReference type="PIRSR" id="PIRSR600175-1"/>
    </source>
</evidence>
<dbReference type="InterPro" id="IPR000175">
    <property type="entry name" value="Na/ntran_symport"/>
</dbReference>
<feature type="binding site" evidence="6">
    <location>
        <position position="438"/>
    </location>
    <ligand>
        <name>Na(+)</name>
        <dbReference type="ChEBI" id="CHEBI:29101"/>
        <label>1</label>
    </ligand>
</feature>
<feature type="transmembrane region" description="Helical" evidence="9">
    <location>
        <begin position="579"/>
        <end position="600"/>
    </location>
</feature>
<accession>A0A8S4NDK7</accession>
<keyword evidence="3 8" id="KW-0812">Transmembrane</keyword>
<evidence type="ECO:0000256" key="9">
    <source>
        <dbReference type="SAM" id="Phobius"/>
    </source>
</evidence>
<keyword evidence="11" id="KW-1185">Reference proteome</keyword>
<evidence type="ECO:0000256" key="1">
    <source>
        <dbReference type="ARBA" id="ARBA00004141"/>
    </source>
</evidence>
<feature type="transmembrane region" description="Helical" evidence="9">
    <location>
        <begin position="363"/>
        <end position="388"/>
    </location>
</feature>
<dbReference type="SUPFAM" id="SSF161070">
    <property type="entry name" value="SNF-like"/>
    <property type="match status" value="1"/>
</dbReference>
<feature type="transmembrane region" description="Helical" evidence="9">
    <location>
        <begin position="330"/>
        <end position="351"/>
    </location>
</feature>
<feature type="binding site" evidence="6">
    <location>
        <position position="337"/>
    </location>
    <ligand>
        <name>Na(+)</name>
        <dbReference type="ChEBI" id="CHEBI:29101"/>
        <label>1</label>
    </ligand>
</feature>
<feature type="transmembrane region" description="Helical" evidence="9">
    <location>
        <begin position="501"/>
        <end position="519"/>
    </location>
</feature>
<evidence type="ECO:0000256" key="5">
    <source>
        <dbReference type="ARBA" id="ARBA00023136"/>
    </source>
</evidence>
<feature type="transmembrane region" description="Helical" evidence="9">
    <location>
        <begin position="130"/>
        <end position="157"/>
    </location>
</feature>
<feature type="transmembrane region" description="Helical" evidence="9">
    <location>
        <begin position="87"/>
        <end position="109"/>
    </location>
</feature>
<dbReference type="AlphaFoldDB" id="A0A8S4NDK7"/>
<reference evidence="10" key="1">
    <citation type="submission" date="2022-03" db="EMBL/GenBank/DDBJ databases">
        <authorList>
            <person name="Martin C."/>
        </authorList>
    </citation>
    <scope>NUCLEOTIDE SEQUENCE</scope>
</reference>
<dbReference type="OrthoDB" id="6581954at2759"/>
<feature type="transmembrane region" description="Helical" evidence="9">
    <location>
        <begin position="252"/>
        <end position="271"/>
    </location>
</feature>
<dbReference type="InterPro" id="IPR037272">
    <property type="entry name" value="SNS_sf"/>
</dbReference>
<dbReference type="PROSITE" id="PS00610">
    <property type="entry name" value="NA_NEUROTRAN_SYMP_1"/>
    <property type="match status" value="1"/>
</dbReference>
<comment type="similarity">
    <text evidence="8">Belongs to the sodium:neurotransmitter symporter (SNF) (TC 2.A.22) family.</text>
</comment>
<feature type="transmembrane region" description="Helical" evidence="9">
    <location>
        <begin position="56"/>
        <end position="75"/>
    </location>
</feature>
<dbReference type="PANTHER" id="PTHR11616">
    <property type="entry name" value="SODIUM/CHLORIDE DEPENDENT TRANSPORTER"/>
    <property type="match status" value="1"/>
</dbReference>
<feature type="transmembrane region" description="Helical" evidence="9">
    <location>
        <begin position="283"/>
        <end position="302"/>
    </location>
</feature>
<gene>
    <name evidence="10" type="ORF">OFUS_LOCUS5181</name>
</gene>
<comment type="caution">
    <text evidence="10">The sequence shown here is derived from an EMBL/GenBank/DDBJ whole genome shotgun (WGS) entry which is preliminary data.</text>
</comment>
<dbReference type="Proteomes" id="UP000749559">
    <property type="component" value="Unassembled WGS sequence"/>
</dbReference>
<dbReference type="PROSITE" id="PS50267">
    <property type="entry name" value="NA_NEUROTRAN_SYMP_3"/>
    <property type="match status" value="1"/>
</dbReference>
<dbReference type="Pfam" id="PF00209">
    <property type="entry name" value="SNF"/>
    <property type="match status" value="1"/>
</dbReference>
<feature type="binding site" evidence="6">
    <location>
        <position position="437"/>
    </location>
    <ligand>
        <name>Na(+)</name>
        <dbReference type="ChEBI" id="CHEBI:29101"/>
        <label>1</label>
    </ligand>
</feature>
<dbReference type="GO" id="GO:0035725">
    <property type="term" value="P:sodium ion transmembrane transport"/>
    <property type="evidence" value="ECO:0007669"/>
    <property type="project" value="TreeGrafter"/>
</dbReference>
<name>A0A8S4NDK7_OWEFU</name>
<dbReference type="GO" id="GO:0015293">
    <property type="term" value="F:symporter activity"/>
    <property type="evidence" value="ECO:0007669"/>
    <property type="project" value="UniProtKB-KW"/>
</dbReference>
<feature type="transmembrane region" description="Helical" evidence="9">
    <location>
        <begin position="408"/>
        <end position="436"/>
    </location>
</feature>
<organism evidence="10 11">
    <name type="scientific">Owenia fusiformis</name>
    <name type="common">Polychaete worm</name>
    <dbReference type="NCBI Taxonomy" id="6347"/>
    <lineage>
        <taxon>Eukaryota</taxon>
        <taxon>Metazoa</taxon>
        <taxon>Spiralia</taxon>
        <taxon>Lophotrochozoa</taxon>
        <taxon>Annelida</taxon>
        <taxon>Polychaeta</taxon>
        <taxon>Sedentaria</taxon>
        <taxon>Canalipalpata</taxon>
        <taxon>Sabellida</taxon>
        <taxon>Oweniida</taxon>
        <taxon>Oweniidae</taxon>
        <taxon>Owenia</taxon>
    </lineage>
</organism>
<keyword evidence="6" id="KW-0915">Sodium</keyword>
<feature type="disulfide bond" evidence="7">
    <location>
        <begin position="169"/>
        <end position="178"/>
    </location>
</feature>
<protein>
    <recommendedName>
        <fullName evidence="8">Transporter</fullName>
    </recommendedName>
</protein>
<feature type="binding site" evidence="6">
    <location>
        <position position="434"/>
    </location>
    <ligand>
        <name>Na(+)</name>
        <dbReference type="ChEBI" id="CHEBI:29101"/>
        <label>1</label>
    </ligand>
</feature>
<evidence type="ECO:0000256" key="7">
    <source>
        <dbReference type="PIRSR" id="PIRSR600175-2"/>
    </source>
</evidence>
<dbReference type="CDD" id="cd11496">
    <property type="entry name" value="SLC6sbd-TauT-like"/>
    <property type="match status" value="1"/>
</dbReference>
<dbReference type="EMBL" id="CAIIXF020000002">
    <property type="protein sequence ID" value="CAH1778228.1"/>
    <property type="molecule type" value="Genomic_DNA"/>
</dbReference>
<feature type="binding site" evidence="6">
    <location>
        <position position="64"/>
    </location>
    <ligand>
        <name>Na(+)</name>
        <dbReference type="ChEBI" id="CHEBI:29101"/>
        <label>1</label>
    </ligand>
</feature>
<evidence type="ECO:0000256" key="8">
    <source>
        <dbReference type="RuleBase" id="RU003732"/>
    </source>
</evidence>
<comment type="subcellular location">
    <subcellularLocation>
        <location evidence="1">Membrane</location>
        <topology evidence="1">Multi-pass membrane protein</topology>
    </subcellularLocation>
</comment>
<evidence type="ECO:0000256" key="4">
    <source>
        <dbReference type="ARBA" id="ARBA00022989"/>
    </source>
</evidence>
<dbReference type="GO" id="GO:0046872">
    <property type="term" value="F:metal ion binding"/>
    <property type="evidence" value="ECO:0007669"/>
    <property type="project" value="UniProtKB-KW"/>
</dbReference>
<feature type="transmembrane region" description="Helical" evidence="9">
    <location>
        <begin position="540"/>
        <end position="559"/>
    </location>
</feature>
<feature type="binding site" evidence="6">
    <location>
        <position position="71"/>
    </location>
    <ligand>
        <name>Na(+)</name>
        <dbReference type="ChEBI" id="CHEBI:29101"/>
        <label>1</label>
    </ligand>
</feature>
<dbReference type="GO" id="GO:0005886">
    <property type="term" value="C:plasma membrane"/>
    <property type="evidence" value="ECO:0007669"/>
    <property type="project" value="TreeGrafter"/>
</dbReference>
<keyword evidence="4 9" id="KW-1133">Transmembrane helix</keyword>
<sequence length="684" mass="76327">MMSEKEALEAQEVEYLSNDSKLVLPSEFQDDTTTSTTSTMSDPTGKPKRETWSNKIDFLLACIGFSVGLGNVWRFPYLCYKNGGGAFLLPYFICVLLGGIPMFYLEVALGQFMSEGGIQSWRICPLFQGIGYATTIIVALLNIYYNVILSWAFHFVFSSFTSVLPWSHCDNWWNTPNCRVGLLNPVVLEANGTNSTNITEVGMGYSDALNSTVSFVLPMASNHSNKSVDPATEYWERKVLQISGGIDEPGTIRWDLALCLLLAWIVIYFCIWKGIKSSGKVMYVTATSPYIIMTILLIRGMTLDGALDGVKFYLIPDFSKLLNMEVWVDAGTQIFFSYSISLGALTALGSYNKFHHNSWRDSIIFACANSGTSIFAGLVIFSVLGFMAKQQGVSIADVAESGPGLAFIAYPTAVSQMPIAPLWSILFFIMVILLGLDSQFVGVEGFVTAVTDIFPWLKKGYHREMFIAVVCAFSFFVGLSMVTNGGMYVFQIFDYYSGSRIILLVALFEVIAVAYIYGGNRFYDNIEMMYGFKINPYMKICWYFVTPIFTIGMFVMNAVSYSELTYNRTYEYPQWAINFGWTLACTSVVMIPIISILKIAQTKGTIKERLQYLIKPQLHPHQLRPNDDPSDLLSDYDADLEEVKVPLNGEVKMPLDDTTEVAVATITQNGACCIAEPNKTESQI</sequence>